<feature type="compositionally biased region" description="Basic and acidic residues" evidence="2">
    <location>
        <begin position="76"/>
        <end position="89"/>
    </location>
</feature>
<name>G2R969_THETT</name>
<dbReference type="AlphaFoldDB" id="G2R969"/>
<dbReference type="InterPro" id="IPR040357">
    <property type="entry name" value="Vma22/CCDC115"/>
</dbReference>
<proteinExistence type="predicted"/>
<dbReference type="STRING" id="578455.G2R969"/>
<dbReference type="Proteomes" id="UP000008181">
    <property type="component" value="Chromosome 4"/>
</dbReference>
<dbReference type="RefSeq" id="XP_003655803.1">
    <property type="nucleotide sequence ID" value="XM_003655755.1"/>
</dbReference>
<dbReference type="Pfam" id="PF21730">
    <property type="entry name" value="Vma22_CCDC115"/>
    <property type="match status" value="2"/>
</dbReference>
<sequence>MPTDTSSYESIDSLLAHYLDLLDEYTRLRDALHTLQADMFQHLARANFSAERGVRYYGQDYYDERMQATRRVQIRLRGEGGDVAGKEGSRTGSGSRSESGSGIEESKPLFTIRLHPAPGQEQQEKQEQQEDTTPAERPADRTAAKRDDPASTDASRDASNPDHTSPGETPAASSPNNNNSSNSSDNSNSSRSKTSRKSKSDDPLRWFGILTPPALRQAQAQAIRAVEALR</sequence>
<feature type="compositionally biased region" description="Basic and acidic residues" evidence="2">
    <location>
        <begin position="137"/>
        <end position="160"/>
    </location>
</feature>
<accession>G2R969</accession>
<dbReference type="EMBL" id="CP003012">
    <property type="protein sequence ID" value="AEO69467.1"/>
    <property type="molecule type" value="Genomic_DNA"/>
</dbReference>
<keyword evidence="4" id="KW-1185">Reference proteome</keyword>
<dbReference type="eggNOG" id="ENOG502S6WS">
    <property type="taxonomic scope" value="Eukaryota"/>
</dbReference>
<dbReference type="HOGENOM" id="CLU_057721_0_0_1"/>
<evidence type="ECO:0000313" key="3">
    <source>
        <dbReference type="EMBL" id="AEO69467.1"/>
    </source>
</evidence>
<dbReference type="PANTHER" id="PTHR31996">
    <property type="entry name" value="COILED-COIL DOMAIN-CONTAINING PROTEIN 115"/>
    <property type="match status" value="1"/>
</dbReference>
<dbReference type="GO" id="GO:0051082">
    <property type="term" value="F:unfolded protein binding"/>
    <property type="evidence" value="ECO:0007669"/>
    <property type="project" value="TreeGrafter"/>
</dbReference>
<feature type="non-terminal residue" evidence="3">
    <location>
        <position position="230"/>
    </location>
</feature>
<dbReference type="KEGG" id="ttt:THITE_130489"/>
<evidence type="ECO:0000256" key="1">
    <source>
        <dbReference type="ARBA" id="ARBA00093634"/>
    </source>
</evidence>
<reference evidence="3 4" key="1">
    <citation type="journal article" date="2011" name="Nat. Biotechnol.">
        <title>Comparative genomic analysis of the thermophilic biomass-degrading fungi Myceliophthora thermophila and Thielavia terrestris.</title>
        <authorList>
            <person name="Berka R.M."/>
            <person name="Grigoriev I.V."/>
            <person name="Otillar R."/>
            <person name="Salamov A."/>
            <person name="Grimwood J."/>
            <person name="Reid I."/>
            <person name="Ishmael N."/>
            <person name="John T."/>
            <person name="Darmond C."/>
            <person name="Moisan M.-C."/>
            <person name="Henrissat B."/>
            <person name="Coutinho P.M."/>
            <person name="Lombard V."/>
            <person name="Natvig D.O."/>
            <person name="Lindquist E."/>
            <person name="Schmutz J."/>
            <person name="Lucas S."/>
            <person name="Harris P."/>
            <person name="Powlowski J."/>
            <person name="Bellemare A."/>
            <person name="Taylor D."/>
            <person name="Butler G."/>
            <person name="de Vries R.P."/>
            <person name="Allijn I.E."/>
            <person name="van den Brink J."/>
            <person name="Ushinsky S."/>
            <person name="Storms R."/>
            <person name="Powell A.J."/>
            <person name="Paulsen I.T."/>
            <person name="Elbourne L.D.H."/>
            <person name="Baker S.E."/>
            <person name="Magnuson J."/>
            <person name="LaBoissiere S."/>
            <person name="Clutterbuck A.J."/>
            <person name="Martinez D."/>
            <person name="Wogulis M."/>
            <person name="de Leon A.L."/>
            <person name="Rey M.W."/>
            <person name="Tsang A."/>
        </authorList>
    </citation>
    <scope>NUCLEOTIDE SEQUENCE [LARGE SCALE GENOMIC DNA]</scope>
    <source>
        <strain evidence="4">ATCC 38088 / NRRL 8126</strain>
    </source>
</reference>
<dbReference type="OrthoDB" id="408631at2759"/>
<dbReference type="GO" id="GO:0070072">
    <property type="term" value="P:vacuolar proton-transporting V-type ATPase complex assembly"/>
    <property type="evidence" value="ECO:0007669"/>
    <property type="project" value="InterPro"/>
</dbReference>
<evidence type="ECO:0000256" key="2">
    <source>
        <dbReference type="SAM" id="MobiDB-lite"/>
    </source>
</evidence>
<feature type="region of interest" description="Disordered" evidence="2">
    <location>
        <begin position="75"/>
        <end position="207"/>
    </location>
</feature>
<dbReference type="GO" id="GO:1990871">
    <property type="term" value="C:Vma12-Vma22 assembly complex"/>
    <property type="evidence" value="ECO:0007669"/>
    <property type="project" value="TreeGrafter"/>
</dbReference>
<organism evidence="3 4">
    <name type="scientific">Thermothielavioides terrestris (strain ATCC 38088 / NRRL 8126)</name>
    <name type="common">Thielavia terrestris</name>
    <dbReference type="NCBI Taxonomy" id="578455"/>
    <lineage>
        <taxon>Eukaryota</taxon>
        <taxon>Fungi</taxon>
        <taxon>Dikarya</taxon>
        <taxon>Ascomycota</taxon>
        <taxon>Pezizomycotina</taxon>
        <taxon>Sordariomycetes</taxon>
        <taxon>Sordariomycetidae</taxon>
        <taxon>Sordariales</taxon>
        <taxon>Chaetomiaceae</taxon>
        <taxon>Thermothielavioides</taxon>
        <taxon>Thermothielavioides terrestris</taxon>
    </lineage>
</organism>
<dbReference type="GeneID" id="11520184"/>
<evidence type="ECO:0000313" key="4">
    <source>
        <dbReference type="Proteomes" id="UP000008181"/>
    </source>
</evidence>
<gene>
    <name evidence="3" type="ORF">THITE_130489</name>
</gene>
<dbReference type="PANTHER" id="PTHR31996:SF2">
    <property type="entry name" value="COILED-COIL DOMAIN-CONTAINING PROTEIN 115"/>
    <property type="match status" value="1"/>
</dbReference>
<feature type="compositionally biased region" description="Low complexity" evidence="2">
    <location>
        <begin position="90"/>
        <end position="103"/>
    </location>
</feature>
<protein>
    <recommendedName>
        <fullName evidence="1">Vacuolar ATPase assembly protein VMA22</fullName>
    </recommendedName>
</protein>
<feature type="compositionally biased region" description="Low complexity" evidence="2">
    <location>
        <begin position="169"/>
        <end position="192"/>
    </location>
</feature>